<dbReference type="InterPro" id="IPR045214">
    <property type="entry name" value="Surf1/Surf4"/>
</dbReference>
<dbReference type="Pfam" id="PF02104">
    <property type="entry name" value="SURF1"/>
    <property type="match status" value="1"/>
</dbReference>
<evidence type="ECO:0000256" key="2">
    <source>
        <dbReference type="ARBA" id="ARBA00007165"/>
    </source>
</evidence>
<dbReference type="PROSITE" id="PS50895">
    <property type="entry name" value="SURF1"/>
    <property type="match status" value="1"/>
</dbReference>
<dbReference type="PANTHER" id="PTHR23427">
    <property type="entry name" value="SURFEIT LOCUS PROTEIN"/>
    <property type="match status" value="1"/>
</dbReference>
<evidence type="ECO:0000256" key="4">
    <source>
        <dbReference type="ARBA" id="ARBA00022989"/>
    </source>
</evidence>
<feature type="transmembrane region" description="Helical" evidence="6">
    <location>
        <begin position="220"/>
        <end position="240"/>
    </location>
</feature>
<comment type="caution">
    <text evidence="7">The sequence shown here is derived from an EMBL/GenBank/DDBJ whole genome shotgun (WGS) entry which is preliminary data.</text>
</comment>
<dbReference type="PANTHER" id="PTHR23427:SF2">
    <property type="entry name" value="SURFEIT LOCUS PROTEIN 1"/>
    <property type="match status" value="1"/>
</dbReference>
<evidence type="ECO:0000256" key="1">
    <source>
        <dbReference type="ARBA" id="ARBA00004370"/>
    </source>
</evidence>
<reference evidence="7 8" key="1">
    <citation type="submission" date="2020-07" db="EMBL/GenBank/DDBJ databases">
        <title>Genomic Encyclopedia of Type Strains, Phase IV (KMG-V): Genome sequencing to study the core and pangenomes of soil and plant-associated prokaryotes.</title>
        <authorList>
            <person name="Whitman W."/>
        </authorList>
    </citation>
    <scope>NUCLEOTIDE SEQUENCE [LARGE SCALE GENOMIC DNA]</scope>
    <source>
        <strain evidence="7 8">AN3</strain>
    </source>
</reference>
<dbReference type="GO" id="GO:0005886">
    <property type="term" value="C:plasma membrane"/>
    <property type="evidence" value="ECO:0007669"/>
    <property type="project" value="UniProtKB-SubCell"/>
</dbReference>
<evidence type="ECO:0000256" key="3">
    <source>
        <dbReference type="ARBA" id="ARBA00022692"/>
    </source>
</evidence>
<keyword evidence="8" id="KW-1185">Reference proteome</keyword>
<evidence type="ECO:0000313" key="7">
    <source>
        <dbReference type="EMBL" id="MBA8878834.1"/>
    </source>
</evidence>
<keyword evidence="4 6" id="KW-1133">Transmembrane helix</keyword>
<comment type="similarity">
    <text evidence="2 6">Belongs to the SURF1 family.</text>
</comment>
<accession>A0A839EMW1</accession>
<protein>
    <recommendedName>
        <fullName evidence="6">SURF1-like protein</fullName>
    </recommendedName>
</protein>
<dbReference type="CDD" id="cd06662">
    <property type="entry name" value="SURF1"/>
    <property type="match status" value="1"/>
</dbReference>
<keyword evidence="6" id="KW-1003">Cell membrane</keyword>
<feature type="transmembrane region" description="Helical" evidence="6">
    <location>
        <begin position="15"/>
        <end position="38"/>
    </location>
</feature>
<organism evidence="7 8">
    <name type="scientific">Phyllobacterium myrsinacearum</name>
    <dbReference type="NCBI Taxonomy" id="28101"/>
    <lineage>
        <taxon>Bacteria</taxon>
        <taxon>Pseudomonadati</taxon>
        <taxon>Pseudomonadota</taxon>
        <taxon>Alphaproteobacteria</taxon>
        <taxon>Hyphomicrobiales</taxon>
        <taxon>Phyllobacteriaceae</taxon>
        <taxon>Phyllobacterium</taxon>
    </lineage>
</organism>
<gene>
    <name evidence="7" type="ORF">FHW16_002552</name>
</gene>
<dbReference type="InterPro" id="IPR002994">
    <property type="entry name" value="Surf1/Shy1"/>
</dbReference>
<proteinExistence type="inferred from homology"/>
<keyword evidence="3 6" id="KW-0812">Transmembrane</keyword>
<comment type="subcellular location">
    <subcellularLocation>
        <location evidence="6">Cell membrane</location>
        <topology evidence="6">Multi-pass membrane protein</topology>
    </subcellularLocation>
    <subcellularLocation>
        <location evidence="1">Membrane</location>
    </subcellularLocation>
</comment>
<keyword evidence="5 6" id="KW-0472">Membrane</keyword>
<dbReference type="Proteomes" id="UP000549052">
    <property type="component" value="Unassembled WGS sequence"/>
</dbReference>
<dbReference type="AlphaFoldDB" id="A0A839EMW1"/>
<evidence type="ECO:0000256" key="6">
    <source>
        <dbReference type="RuleBase" id="RU363076"/>
    </source>
</evidence>
<dbReference type="EMBL" id="JACGXN010000003">
    <property type="protein sequence ID" value="MBA8878834.1"/>
    <property type="molecule type" value="Genomic_DNA"/>
</dbReference>
<evidence type="ECO:0000256" key="5">
    <source>
        <dbReference type="ARBA" id="ARBA00023136"/>
    </source>
</evidence>
<dbReference type="RefSeq" id="WP_182549527.1">
    <property type="nucleotide sequence ID" value="NZ_JACGXN010000003.1"/>
</dbReference>
<evidence type="ECO:0000313" key="8">
    <source>
        <dbReference type="Proteomes" id="UP000549052"/>
    </source>
</evidence>
<name>A0A839EMW1_9HYPH</name>
<sequence>MDDAGKTASMRPTALWRLAVFALAAVLGIVLLCGLGIWQLERRIWKLDLIKRVEQRVSAPASSAPGPDAWPSIGDQDTYRHVRVSGHFLRNHDTLVKAVTERGSGFWVMSPFRTNDGFVVLINRGFVPDGTAESAWRDNNAEGKTMELTGLLRVTEPQGGFLRRNDPGADRWFSRDVEVIAAAKSLGDVAPYFIDADANPKSQQPPIGGLTVIRFANNHLVYAITWFALALMLAAASIYVGRYEWQARKTIRLNRV</sequence>